<organism evidence="10 11">
    <name type="scientific">Steccherinum ochraceum</name>
    <dbReference type="NCBI Taxonomy" id="92696"/>
    <lineage>
        <taxon>Eukaryota</taxon>
        <taxon>Fungi</taxon>
        <taxon>Dikarya</taxon>
        <taxon>Basidiomycota</taxon>
        <taxon>Agaricomycotina</taxon>
        <taxon>Agaricomycetes</taxon>
        <taxon>Polyporales</taxon>
        <taxon>Steccherinaceae</taxon>
        <taxon>Steccherinum</taxon>
    </lineage>
</organism>
<dbReference type="EMBL" id="RWJN01000017">
    <property type="protein sequence ID" value="TCD70670.1"/>
    <property type="molecule type" value="Genomic_DNA"/>
</dbReference>
<evidence type="ECO:0000256" key="8">
    <source>
        <dbReference type="ARBA" id="ARBA00023136"/>
    </source>
</evidence>
<dbReference type="InterPro" id="IPR038552">
    <property type="entry name" value="Tim21_IMS_sf"/>
</dbReference>
<sequence length="364" mass="40571">MKSSSWRAVHIHAFKLKLPKSVDACRTFATHRDPTATSSLLSNALDQKQRASQRDDSVGPFQLGLIPPTPRDDVKVKKWSELSTSGKVLRSTARTSNLVVILFGAGLSAVLLYALTSEMFSSNSPTVLYGKACDMIKSSPRVGKYLQGPLAFHNNPPTGIRPRHRNHHLSSQIAVDSQGKEHMLLNFYVKGQPPGSLSTSPEDSYLDSVVRWTQDTTATLSTMSLEELGDSAKDRVDRTLEQCKRMFKFLSGDSLPTTRDVPSTLPEVKEEQKKQGWFSGFTGVFSGIKGPSAAHNEHFEDPTTGPVDTDGEVHADLVMNDQGYFEFRYLLIDIPDSHARNPKRVFVIRTDGVRETERVMRWHK</sequence>
<dbReference type="Pfam" id="PF08294">
    <property type="entry name" value="TIM21"/>
    <property type="match status" value="1"/>
</dbReference>
<keyword evidence="8 9" id="KW-0472">Membrane</keyword>
<evidence type="ECO:0000256" key="7">
    <source>
        <dbReference type="ARBA" id="ARBA00023128"/>
    </source>
</evidence>
<keyword evidence="9" id="KW-0813">Transport</keyword>
<dbReference type="AlphaFoldDB" id="A0A4R0RPA3"/>
<keyword evidence="11" id="KW-1185">Reference proteome</keyword>
<evidence type="ECO:0000313" key="11">
    <source>
        <dbReference type="Proteomes" id="UP000292702"/>
    </source>
</evidence>
<proteinExistence type="inferred from homology"/>
<dbReference type="GO" id="GO:0005744">
    <property type="term" value="C:TIM23 mitochondrial import inner membrane translocase complex"/>
    <property type="evidence" value="ECO:0007669"/>
    <property type="project" value="UniProtKB-UniRule"/>
</dbReference>
<evidence type="ECO:0000256" key="1">
    <source>
        <dbReference type="ARBA" id="ARBA00004304"/>
    </source>
</evidence>
<keyword evidence="9" id="KW-0811">Translocation</keyword>
<dbReference type="Gene3D" id="3.10.450.320">
    <property type="entry name" value="Mitochondrial import inner membrane translocase subunit Tim21"/>
    <property type="match status" value="1"/>
</dbReference>
<comment type="subunit">
    <text evidence="9">Component of the TIM23 complex.</text>
</comment>
<keyword evidence="9" id="KW-0999">Mitochondrion inner membrane</keyword>
<keyword evidence="7 9" id="KW-0496">Mitochondrion</keyword>
<dbReference type="OrthoDB" id="436405at2759"/>
<evidence type="ECO:0000256" key="6">
    <source>
        <dbReference type="ARBA" id="ARBA00022989"/>
    </source>
</evidence>
<evidence type="ECO:0000256" key="2">
    <source>
        <dbReference type="ARBA" id="ARBA00010867"/>
    </source>
</evidence>
<comment type="similarity">
    <text evidence="2 9">Belongs to the TIM21 family.</text>
</comment>
<evidence type="ECO:0000256" key="5">
    <source>
        <dbReference type="ARBA" id="ARBA00022946"/>
    </source>
</evidence>
<dbReference type="GO" id="GO:0030150">
    <property type="term" value="P:protein import into mitochondrial matrix"/>
    <property type="evidence" value="ECO:0007669"/>
    <property type="project" value="UniProtKB-UniRule"/>
</dbReference>
<accession>A0A4R0RPA3</accession>
<comment type="caution">
    <text evidence="10">The sequence shown here is derived from an EMBL/GenBank/DDBJ whole genome shotgun (WGS) entry which is preliminary data.</text>
</comment>
<evidence type="ECO:0000256" key="4">
    <source>
        <dbReference type="ARBA" id="ARBA00022692"/>
    </source>
</evidence>
<dbReference type="PANTHER" id="PTHR13032">
    <property type="entry name" value="MITOCHONDRIAL IMPORT INNER MEMBRANE TRANSLOCASE SUBUNIT TIM21"/>
    <property type="match status" value="1"/>
</dbReference>
<evidence type="ECO:0000256" key="9">
    <source>
        <dbReference type="RuleBase" id="RU367142"/>
    </source>
</evidence>
<comment type="function">
    <text evidence="9">Essential component of the TIM23 complex, a complex that mediates the translocation of transit peptide-containing proteins across the mitochondrial inner membrane.</text>
</comment>
<evidence type="ECO:0000313" key="10">
    <source>
        <dbReference type="EMBL" id="TCD70670.1"/>
    </source>
</evidence>
<gene>
    <name evidence="10" type="ORF">EIP91_002394</name>
</gene>
<dbReference type="Proteomes" id="UP000292702">
    <property type="component" value="Unassembled WGS sequence"/>
</dbReference>
<keyword evidence="6 9" id="KW-1133">Transmembrane helix</keyword>
<dbReference type="InterPro" id="IPR013261">
    <property type="entry name" value="Tim21"/>
</dbReference>
<reference evidence="10 11" key="1">
    <citation type="submission" date="2018-11" db="EMBL/GenBank/DDBJ databases">
        <title>Genome assembly of Steccherinum ochraceum LE-BIN_3174, the white-rot fungus of the Steccherinaceae family (The Residual Polyporoid clade, Polyporales, Basidiomycota).</title>
        <authorList>
            <person name="Fedorova T.V."/>
            <person name="Glazunova O.A."/>
            <person name="Landesman E.O."/>
            <person name="Moiseenko K.V."/>
            <person name="Psurtseva N.V."/>
            <person name="Savinova O.S."/>
            <person name="Shakhova N.V."/>
            <person name="Tyazhelova T.V."/>
            <person name="Vasina D.V."/>
        </authorList>
    </citation>
    <scope>NUCLEOTIDE SEQUENCE [LARGE SCALE GENOMIC DNA]</scope>
    <source>
        <strain evidence="10 11">LE-BIN_3174</strain>
    </source>
</reference>
<evidence type="ECO:0000256" key="3">
    <source>
        <dbReference type="ARBA" id="ARBA00020726"/>
    </source>
</evidence>
<protein>
    <recommendedName>
        <fullName evidence="3 9">Mitochondrial import inner membrane translocase subunit Tim21</fullName>
    </recommendedName>
</protein>
<feature type="transmembrane region" description="Helical" evidence="9">
    <location>
        <begin position="97"/>
        <end position="115"/>
    </location>
</feature>
<dbReference type="PANTHER" id="PTHR13032:SF6">
    <property type="entry name" value="MITOCHONDRIAL IMPORT INNER MEMBRANE TRANSLOCASE SUBUNIT TIM21"/>
    <property type="match status" value="1"/>
</dbReference>
<name>A0A4R0RPA3_9APHY</name>
<keyword evidence="9" id="KW-0653">Protein transport</keyword>
<comment type="subcellular location">
    <subcellularLocation>
        <location evidence="9">Mitochondrion inner membrane</location>
        <topology evidence="9">Single-pass membrane protein</topology>
    </subcellularLocation>
    <subcellularLocation>
        <location evidence="1">Mitochondrion membrane</location>
        <topology evidence="1">Single-pass membrane protein</topology>
    </subcellularLocation>
</comment>
<keyword evidence="5" id="KW-0809">Transit peptide</keyword>
<dbReference type="STRING" id="92696.A0A4R0RPA3"/>
<keyword evidence="4 9" id="KW-0812">Transmembrane</keyword>